<keyword evidence="2" id="KW-0472">Membrane</keyword>
<keyword evidence="2" id="KW-1133">Transmembrane helix</keyword>
<comment type="caution">
    <text evidence="4">The sequence shown here is derived from an EMBL/GenBank/DDBJ whole genome shotgun (WGS) entry which is preliminary data.</text>
</comment>
<dbReference type="InterPro" id="IPR003646">
    <property type="entry name" value="SH3-like_bac-type"/>
</dbReference>
<keyword evidence="5" id="KW-1185">Reference proteome</keyword>
<dbReference type="Gene3D" id="2.30.30.40">
    <property type="entry name" value="SH3 Domains"/>
    <property type="match status" value="1"/>
</dbReference>
<feature type="compositionally biased region" description="Low complexity" evidence="1">
    <location>
        <begin position="94"/>
        <end position="109"/>
    </location>
</feature>
<gene>
    <name evidence="4" type="ORF">ABID37_001055</name>
</gene>
<evidence type="ECO:0000259" key="3">
    <source>
        <dbReference type="Pfam" id="PF08239"/>
    </source>
</evidence>
<protein>
    <recommendedName>
        <fullName evidence="3">SH3b domain-containing protein</fullName>
    </recommendedName>
</protein>
<feature type="region of interest" description="Disordered" evidence="1">
    <location>
        <begin position="151"/>
        <end position="187"/>
    </location>
</feature>
<evidence type="ECO:0000256" key="2">
    <source>
        <dbReference type="SAM" id="Phobius"/>
    </source>
</evidence>
<accession>A0ABV2MZ32</accession>
<sequence length="243" mass="24975">MKGLPGFGKPRRQRSVQYGYSAPAAHWHRIREHAPLVIAALGSFVFVAIAATAIWFALPRDDRQVLADATPQEMTSPPVAEAEAAIAEPPALQAATPAEAAPAAVAAAPAPQPESTGEPELEPLALMEEPQVPALDAKAAAAIIVTDGEVGDTAEPASGPQTAAIPAPKPKPPEPKADTPKAAAAPGNGRIIRGVTFRAGPGGSAIGTIPAGTNVKVISCGSWCEIVHDGKQGFVYKTFLKRD</sequence>
<proteinExistence type="predicted"/>
<feature type="transmembrane region" description="Helical" evidence="2">
    <location>
        <begin position="36"/>
        <end position="58"/>
    </location>
</feature>
<dbReference type="Proteomes" id="UP001549076">
    <property type="component" value="Unassembled WGS sequence"/>
</dbReference>
<dbReference type="RefSeq" id="WP_354193081.1">
    <property type="nucleotide sequence ID" value="NZ_JBEPML010000003.1"/>
</dbReference>
<evidence type="ECO:0000313" key="4">
    <source>
        <dbReference type="EMBL" id="MET3790852.1"/>
    </source>
</evidence>
<dbReference type="EMBL" id="JBEPML010000003">
    <property type="protein sequence ID" value="MET3790852.1"/>
    <property type="molecule type" value="Genomic_DNA"/>
</dbReference>
<organism evidence="4 5">
    <name type="scientific">Aquamicrobium terrae</name>
    <dbReference type="NCBI Taxonomy" id="1324945"/>
    <lineage>
        <taxon>Bacteria</taxon>
        <taxon>Pseudomonadati</taxon>
        <taxon>Pseudomonadota</taxon>
        <taxon>Alphaproteobacteria</taxon>
        <taxon>Hyphomicrobiales</taxon>
        <taxon>Phyllobacteriaceae</taxon>
        <taxon>Aquamicrobium</taxon>
    </lineage>
</organism>
<dbReference type="Pfam" id="PF08239">
    <property type="entry name" value="SH3_3"/>
    <property type="match status" value="1"/>
</dbReference>
<name>A0ABV2MZ32_9HYPH</name>
<feature type="domain" description="SH3b" evidence="3">
    <location>
        <begin position="194"/>
        <end position="241"/>
    </location>
</feature>
<feature type="region of interest" description="Disordered" evidence="1">
    <location>
        <begin position="94"/>
        <end position="118"/>
    </location>
</feature>
<reference evidence="4 5" key="1">
    <citation type="submission" date="2024-06" db="EMBL/GenBank/DDBJ databases">
        <title>Genomic Encyclopedia of Type Strains, Phase IV (KMG-IV): sequencing the most valuable type-strain genomes for metagenomic binning, comparative biology and taxonomic classification.</title>
        <authorList>
            <person name="Goeker M."/>
        </authorList>
    </citation>
    <scope>NUCLEOTIDE SEQUENCE [LARGE SCALE GENOMIC DNA]</scope>
    <source>
        <strain evidence="4 5">DSM 27865</strain>
    </source>
</reference>
<keyword evidence="2" id="KW-0812">Transmembrane</keyword>
<evidence type="ECO:0000256" key="1">
    <source>
        <dbReference type="SAM" id="MobiDB-lite"/>
    </source>
</evidence>
<evidence type="ECO:0000313" key="5">
    <source>
        <dbReference type="Proteomes" id="UP001549076"/>
    </source>
</evidence>